<comment type="similarity">
    <text evidence="1">Belongs to the 'phage' integrase family.</text>
</comment>
<dbReference type="Gene3D" id="1.10.443.10">
    <property type="entry name" value="Intergrase catalytic core"/>
    <property type="match status" value="1"/>
</dbReference>
<dbReference type="GO" id="GO:0006310">
    <property type="term" value="P:DNA recombination"/>
    <property type="evidence" value="ECO:0007669"/>
    <property type="project" value="UniProtKB-KW"/>
</dbReference>
<dbReference type="PANTHER" id="PTHR30349">
    <property type="entry name" value="PHAGE INTEGRASE-RELATED"/>
    <property type="match status" value="1"/>
</dbReference>
<dbReference type="InterPro" id="IPR050090">
    <property type="entry name" value="Tyrosine_recombinase_XerCD"/>
</dbReference>
<dbReference type="Pfam" id="PF00589">
    <property type="entry name" value="Phage_integrase"/>
    <property type="match status" value="1"/>
</dbReference>
<evidence type="ECO:0000313" key="9">
    <source>
        <dbReference type="Proteomes" id="UP000078302"/>
    </source>
</evidence>
<dbReference type="InterPro" id="IPR013762">
    <property type="entry name" value="Integrase-like_cat_sf"/>
</dbReference>
<evidence type="ECO:0000313" key="8">
    <source>
        <dbReference type="EMBL" id="OAP89426.1"/>
    </source>
</evidence>
<keyword evidence="9" id="KW-1185">Reference proteome</keyword>
<dbReference type="AlphaFoldDB" id="A0A179BCK0"/>
<dbReference type="OrthoDB" id="5293311at2"/>
<protein>
    <submittedName>
        <fullName evidence="8">Integrase</fullName>
    </submittedName>
</protein>
<evidence type="ECO:0000256" key="5">
    <source>
        <dbReference type="PROSITE-ProRule" id="PRU01248"/>
    </source>
</evidence>
<dbReference type="PROSITE" id="PS51898">
    <property type="entry name" value="TYR_RECOMBINASE"/>
    <property type="match status" value="1"/>
</dbReference>
<dbReference type="EMBL" id="LVXZ01000135">
    <property type="protein sequence ID" value="OAP89426.1"/>
    <property type="molecule type" value="Genomic_DNA"/>
</dbReference>
<dbReference type="GO" id="GO:0003677">
    <property type="term" value="F:DNA binding"/>
    <property type="evidence" value="ECO:0007669"/>
    <property type="project" value="UniProtKB-UniRule"/>
</dbReference>
<name>A0A179BCK0_ACIFR</name>
<evidence type="ECO:0000259" key="6">
    <source>
        <dbReference type="PROSITE" id="PS51898"/>
    </source>
</evidence>
<evidence type="ECO:0000256" key="2">
    <source>
        <dbReference type="ARBA" id="ARBA00022908"/>
    </source>
</evidence>
<keyword evidence="4" id="KW-0233">DNA recombination</keyword>
<comment type="caution">
    <text evidence="8">The sequence shown here is derived from an EMBL/GenBank/DDBJ whole genome shotgun (WGS) entry which is preliminary data.</text>
</comment>
<dbReference type="InterPro" id="IPR002104">
    <property type="entry name" value="Integrase_catalytic"/>
</dbReference>
<sequence>MLYKRGKTWWISFTTPNGQRIRQSAGTTEKIQAEELHDSLKAQSWRQAKLGDRPEYLWDDAGVRWIEEKGHKASLHDDIQRLSWLQTYLRGKKLREITREAVMEIVSTKQKETTAATANRYLALIRAILRICVEWGWLESAPQLRQYKEPAGRVSWLTEEQAQRLLEELPDHLKDMAEFTLATGLRRRNVMDLEWSQIDMSKKLAWIHPDQAKSRKAIGVPLGSVAIAVLHRRLGQNLKYVFTYDGHPVTDVTTKAWYKALSRAGVQPGFRWHDLRHTWASWHAQRGTPLHVLQELGGWSSSVMVQRYAHLSTEHLSGFVENVSPHAVRGRDTNLSQWQNEERKKLT</sequence>
<dbReference type="GO" id="GO:0015074">
    <property type="term" value="P:DNA integration"/>
    <property type="evidence" value="ECO:0007669"/>
    <property type="project" value="UniProtKB-KW"/>
</dbReference>
<dbReference type="CDD" id="cd00796">
    <property type="entry name" value="INT_Rci_Hp1_C"/>
    <property type="match status" value="1"/>
</dbReference>
<organism evidence="8 9">
    <name type="scientific">Acidithiobacillus ferrooxidans</name>
    <name type="common">Thiobacillus ferrooxidans</name>
    <dbReference type="NCBI Taxonomy" id="920"/>
    <lineage>
        <taxon>Bacteria</taxon>
        <taxon>Pseudomonadati</taxon>
        <taxon>Pseudomonadota</taxon>
        <taxon>Acidithiobacillia</taxon>
        <taxon>Acidithiobacillales</taxon>
        <taxon>Acidithiobacillaceae</taxon>
        <taxon>Acidithiobacillus</taxon>
    </lineage>
</organism>
<evidence type="ECO:0000256" key="1">
    <source>
        <dbReference type="ARBA" id="ARBA00008857"/>
    </source>
</evidence>
<feature type="domain" description="Core-binding (CB)" evidence="7">
    <location>
        <begin position="56"/>
        <end position="133"/>
    </location>
</feature>
<dbReference type="InterPro" id="IPR010998">
    <property type="entry name" value="Integrase_recombinase_N"/>
</dbReference>
<dbReference type="SUPFAM" id="SSF56349">
    <property type="entry name" value="DNA breaking-rejoining enzymes"/>
    <property type="match status" value="1"/>
</dbReference>
<evidence type="ECO:0000256" key="4">
    <source>
        <dbReference type="ARBA" id="ARBA00023172"/>
    </source>
</evidence>
<dbReference type="Proteomes" id="UP000078302">
    <property type="component" value="Unassembled WGS sequence"/>
</dbReference>
<dbReference type="InterPro" id="IPR011010">
    <property type="entry name" value="DNA_brk_join_enz"/>
</dbReference>
<dbReference type="PROSITE" id="PS51900">
    <property type="entry name" value="CB"/>
    <property type="match status" value="1"/>
</dbReference>
<evidence type="ECO:0000256" key="3">
    <source>
        <dbReference type="ARBA" id="ARBA00023125"/>
    </source>
</evidence>
<proteinExistence type="inferred from homology"/>
<keyword evidence="2" id="KW-0229">DNA integration</keyword>
<dbReference type="PANTHER" id="PTHR30349:SF64">
    <property type="entry name" value="PROPHAGE INTEGRASE INTD-RELATED"/>
    <property type="match status" value="1"/>
</dbReference>
<accession>A0A179BCK0</accession>
<keyword evidence="3 5" id="KW-0238">DNA-binding</keyword>
<reference evidence="8 9" key="1">
    <citation type="submission" date="2016-04" db="EMBL/GenBank/DDBJ databases">
        <title>Acidithiobacillus ferrooxidans genome sequencing and assembly.</title>
        <authorList>
            <person name="Zhou Z."/>
        </authorList>
    </citation>
    <scope>NUCLEOTIDE SEQUENCE [LARGE SCALE GENOMIC DNA]</scope>
    <source>
        <strain evidence="8 9">BY0502</strain>
    </source>
</reference>
<dbReference type="InterPro" id="IPR044068">
    <property type="entry name" value="CB"/>
</dbReference>
<feature type="domain" description="Tyr recombinase" evidence="6">
    <location>
        <begin position="152"/>
        <end position="321"/>
    </location>
</feature>
<gene>
    <name evidence="8" type="ORF">A4H96_10605</name>
</gene>
<dbReference type="Gene3D" id="1.10.150.130">
    <property type="match status" value="1"/>
</dbReference>
<evidence type="ECO:0000259" key="7">
    <source>
        <dbReference type="PROSITE" id="PS51900"/>
    </source>
</evidence>